<evidence type="ECO:0000313" key="1">
    <source>
        <dbReference type="EMBL" id="AJI25867.1"/>
    </source>
</evidence>
<dbReference type="AlphaFoldDB" id="A0A0B6AXT1"/>
<protein>
    <submittedName>
        <fullName evidence="1">Uncharacterized protein</fullName>
    </submittedName>
</protein>
<organism evidence="1 2">
    <name type="scientific">Priestia megaterium (strain ATCC 14581 / DSM 32 / CCUG 1817 / JCM 2506 / NBRC 15308 / NCIMB 9376 / NCTC 10342 / NRRL B-14308 / VKM B-512 / Ford 19)</name>
    <name type="common">Bacillus megaterium</name>
    <dbReference type="NCBI Taxonomy" id="1348623"/>
    <lineage>
        <taxon>Bacteria</taxon>
        <taxon>Bacillati</taxon>
        <taxon>Bacillota</taxon>
        <taxon>Bacilli</taxon>
        <taxon>Bacillales</taxon>
        <taxon>Bacillaceae</taxon>
        <taxon>Priestia</taxon>
    </lineage>
</organism>
<sequence length="78" mass="8614">MNFFNFFSAITIGTLSGALVTDQTLSIGNGLIALLAWSILTIIIGIMTIKSKKTKQLIDREPIISLFHLNFIQAIFTN</sequence>
<dbReference type="Proteomes" id="UP000031829">
    <property type="component" value="Plasmid pBMV_2"/>
</dbReference>
<geneLocation type="plasmid" evidence="1 2">
    <name>pBMV_2</name>
</geneLocation>
<dbReference type="HOGENOM" id="CLU_2614662_0_0_9"/>
<keyword evidence="1" id="KW-0614">Plasmid</keyword>
<dbReference type="EMBL" id="CP009921">
    <property type="protein sequence ID" value="AJI25867.1"/>
    <property type="molecule type" value="Genomic_DNA"/>
</dbReference>
<evidence type="ECO:0000313" key="2">
    <source>
        <dbReference type="Proteomes" id="UP000031829"/>
    </source>
</evidence>
<gene>
    <name evidence="1" type="ORF">BG04_5854</name>
</gene>
<reference evidence="1 2" key="1">
    <citation type="journal article" date="2015" name="Genome Announc.">
        <title>Complete genome sequences for 35 biothreat assay-relevant bacillus species.</title>
        <authorList>
            <person name="Johnson S.L."/>
            <person name="Daligault H.E."/>
            <person name="Davenport K.W."/>
            <person name="Jaissle J."/>
            <person name="Frey K.G."/>
            <person name="Ladner J.T."/>
            <person name="Broomall S.M."/>
            <person name="Bishop-Lilly K.A."/>
            <person name="Bruce D.C."/>
            <person name="Gibbons H.S."/>
            <person name="Coyne S.R."/>
            <person name="Lo C.C."/>
            <person name="Meincke L."/>
            <person name="Munk A.C."/>
            <person name="Koroleva G.I."/>
            <person name="Rosenzweig C.N."/>
            <person name="Palacios G.F."/>
            <person name="Redden C.L."/>
            <person name="Minogue T.D."/>
            <person name="Chain P.S."/>
        </authorList>
    </citation>
    <scope>NUCLEOTIDE SEQUENCE [LARGE SCALE GENOMIC DNA]</scope>
    <source>
        <strain evidence="2">ATCC 14581 / DSM 32 / JCM 2506 / NBRC 15308 / NCIMB 9376 / NCTC 10342 / NRRL B-14308 / VKM B-512</strain>
        <plasmid evidence="1 2">pBMV_2</plasmid>
    </source>
</reference>
<accession>A0A0B6AXT1</accession>
<name>A0A0B6AXT1_PRIM2</name>
<dbReference type="KEGG" id="bmeg:BG04_5854"/>
<proteinExistence type="predicted"/>